<protein>
    <submittedName>
        <fullName evidence="2">Phosphohydrolase</fullName>
    </submittedName>
</protein>
<keyword evidence="1" id="KW-0812">Transmembrane</keyword>
<sequence length="37" mass="4007">MDATLAIVGLILVAFTLDVFYFSDRTPKGKGPKGQVH</sequence>
<comment type="caution">
    <text evidence="2">The sequence shown here is derived from an EMBL/GenBank/DDBJ whole genome shotgun (WGS) entry which is preliminary data.</text>
</comment>
<keyword evidence="2" id="KW-0378">Hydrolase</keyword>
<dbReference type="GO" id="GO:0016787">
    <property type="term" value="F:hydrolase activity"/>
    <property type="evidence" value="ECO:0007669"/>
    <property type="project" value="UniProtKB-KW"/>
</dbReference>
<dbReference type="EMBL" id="NDYN01000001">
    <property type="protein sequence ID" value="OUT08923.1"/>
    <property type="molecule type" value="Genomic_DNA"/>
</dbReference>
<organism evidence="2 3">
    <name type="scientific">Campylobacter concisus</name>
    <dbReference type="NCBI Taxonomy" id="199"/>
    <lineage>
        <taxon>Bacteria</taxon>
        <taxon>Pseudomonadati</taxon>
        <taxon>Campylobacterota</taxon>
        <taxon>Epsilonproteobacteria</taxon>
        <taxon>Campylobacterales</taxon>
        <taxon>Campylobacteraceae</taxon>
        <taxon>Campylobacter</taxon>
    </lineage>
</organism>
<dbReference type="AlphaFoldDB" id="A0A1Y5MNY5"/>
<evidence type="ECO:0000313" key="3">
    <source>
        <dbReference type="Proteomes" id="UP000196317"/>
    </source>
</evidence>
<keyword evidence="1" id="KW-1133">Transmembrane helix</keyword>
<evidence type="ECO:0000256" key="1">
    <source>
        <dbReference type="SAM" id="Phobius"/>
    </source>
</evidence>
<proteinExistence type="predicted"/>
<dbReference type="Proteomes" id="UP000196317">
    <property type="component" value="Unassembled WGS sequence"/>
</dbReference>
<accession>A0A1Y5MNY5</accession>
<gene>
    <name evidence="2" type="ORF">B9N65_00880</name>
</gene>
<keyword evidence="1" id="KW-0472">Membrane</keyword>
<name>A0A1Y5MNY5_9BACT</name>
<evidence type="ECO:0000313" key="2">
    <source>
        <dbReference type="EMBL" id="OUT08923.1"/>
    </source>
</evidence>
<feature type="transmembrane region" description="Helical" evidence="1">
    <location>
        <begin position="6"/>
        <end position="23"/>
    </location>
</feature>
<reference evidence="2 3" key="1">
    <citation type="submission" date="2017-04" db="EMBL/GenBank/DDBJ databases">
        <title>Complete genome of Campylobacter concisus ATCC 33237T and draft genomes for an additional eight well characterized C. concisus strains.</title>
        <authorList>
            <person name="Cornelius A.J."/>
            <person name="Miller W.G."/>
            <person name="Lastovica A.J."/>
            <person name="On S.L."/>
            <person name="French N.P."/>
            <person name="Vandenberg O."/>
            <person name="Biggs P.J."/>
        </authorList>
    </citation>
    <scope>NUCLEOTIDE SEQUENCE [LARGE SCALE GENOMIC DNA]</scope>
    <source>
        <strain evidence="2 3">CCUG 19995</strain>
    </source>
</reference>